<dbReference type="PANTHER" id="PTHR14413:SF16">
    <property type="entry name" value="LARGE RIBOSOMAL SUBUNIT PROTEIN BL17M"/>
    <property type="match status" value="1"/>
</dbReference>
<dbReference type="GO" id="GO:0003735">
    <property type="term" value="F:structural constituent of ribosome"/>
    <property type="evidence" value="ECO:0007669"/>
    <property type="project" value="InterPro"/>
</dbReference>
<dbReference type="Gene3D" id="3.90.1030.10">
    <property type="entry name" value="Ribosomal protein L17"/>
    <property type="match status" value="1"/>
</dbReference>
<name>A0A382CW59_9ZZZZ</name>
<dbReference type="InterPro" id="IPR036373">
    <property type="entry name" value="Ribosomal_bL17_sf"/>
</dbReference>
<dbReference type="EMBL" id="UINC01036102">
    <property type="protein sequence ID" value="SVB29557.1"/>
    <property type="molecule type" value="Genomic_DNA"/>
</dbReference>
<keyword evidence="2" id="KW-0689">Ribosomal protein</keyword>
<dbReference type="PANTHER" id="PTHR14413">
    <property type="entry name" value="RIBOSOMAL PROTEIN L17"/>
    <property type="match status" value="1"/>
</dbReference>
<dbReference type="Pfam" id="PF01196">
    <property type="entry name" value="Ribosomal_L17"/>
    <property type="match status" value="1"/>
</dbReference>
<gene>
    <name evidence="4" type="ORF">METZ01_LOCUS182411</name>
</gene>
<dbReference type="SUPFAM" id="SSF64263">
    <property type="entry name" value="Prokaryotic ribosomal protein L17"/>
    <property type="match status" value="1"/>
</dbReference>
<reference evidence="4" key="1">
    <citation type="submission" date="2018-05" db="EMBL/GenBank/DDBJ databases">
        <authorList>
            <person name="Lanie J.A."/>
            <person name="Ng W.-L."/>
            <person name="Kazmierczak K.M."/>
            <person name="Andrzejewski T.M."/>
            <person name="Davidsen T.M."/>
            <person name="Wayne K.J."/>
            <person name="Tettelin H."/>
            <person name="Glass J.I."/>
            <person name="Rusch D."/>
            <person name="Podicherti R."/>
            <person name="Tsui H.-C.T."/>
            <person name="Winkler M.E."/>
        </authorList>
    </citation>
    <scope>NUCLEOTIDE SEQUENCE</scope>
</reference>
<protein>
    <recommendedName>
        <fullName evidence="5">50S ribosomal protein L17</fullName>
    </recommendedName>
</protein>
<dbReference type="AlphaFoldDB" id="A0A382CW59"/>
<accession>A0A382CW59</accession>
<evidence type="ECO:0000313" key="4">
    <source>
        <dbReference type="EMBL" id="SVB29557.1"/>
    </source>
</evidence>
<sequence>MRHRVAGRKLGRPKDLRLALLRSLASELILREHIVTTEAKAKEARTFVERLITYGKKGSLHHRRLALSRVPNKKVIEKV</sequence>
<feature type="non-terminal residue" evidence="4">
    <location>
        <position position="79"/>
    </location>
</feature>
<organism evidence="4">
    <name type="scientific">marine metagenome</name>
    <dbReference type="NCBI Taxonomy" id="408172"/>
    <lineage>
        <taxon>unclassified sequences</taxon>
        <taxon>metagenomes</taxon>
        <taxon>ecological metagenomes</taxon>
    </lineage>
</organism>
<dbReference type="InterPro" id="IPR000456">
    <property type="entry name" value="Ribosomal_bL17"/>
</dbReference>
<evidence type="ECO:0000256" key="1">
    <source>
        <dbReference type="ARBA" id="ARBA00008777"/>
    </source>
</evidence>
<dbReference type="InterPro" id="IPR047859">
    <property type="entry name" value="Ribosomal_bL17_CS"/>
</dbReference>
<keyword evidence="3" id="KW-0687">Ribonucleoprotein</keyword>
<proteinExistence type="inferred from homology"/>
<evidence type="ECO:0000256" key="2">
    <source>
        <dbReference type="ARBA" id="ARBA00022980"/>
    </source>
</evidence>
<dbReference type="PROSITE" id="PS01167">
    <property type="entry name" value="RIBOSOMAL_L17"/>
    <property type="match status" value="1"/>
</dbReference>
<evidence type="ECO:0000256" key="3">
    <source>
        <dbReference type="ARBA" id="ARBA00023274"/>
    </source>
</evidence>
<dbReference type="GO" id="GO:0022625">
    <property type="term" value="C:cytosolic large ribosomal subunit"/>
    <property type="evidence" value="ECO:0007669"/>
    <property type="project" value="TreeGrafter"/>
</dbReference>
<comment type="similarity">
    <text evidence="1">Belongs to the bacterial ribosomal protein bL17 family.</text>
</comment>
<dbReference type="GO" id="GO:0006412">
    <property type="term" value="P:translation"/>
    <property type="evidence" value="ECO:0007669"/>
    <property type="project" value="InterPro"/>
</dbReference>
<evidence type="ECO:0008006" key="5">
    <source>
        <dbReference type="Google" id="ProtNLM"/>
    </source>
</evidence>